<feature type="chain" id="PRO_5009099682" description="ABC transporter substrate-binding protein" evidence="1">
    <location>
        <begin position="32"/>
        <end position="337"/>
    </location>
</feature>
<evidence type="ECO:0000313" key="3">
    <source>
        <dbReference type="Proteomes" id="UP000094969"/>
    </source>
</evidence>
<dbReference type="InterPro" id="IPR028082">
    <property type="entry name" value="Peripla_BP_I"/>
</dbReference>
<accession>A0A1D7TWI7</accession>
<dbReference type="EMBL" id="CP017147">
    <property type="protein sequence ID" value="AOO79467.1"/>
    <property type="molecule type" value="Genomic_DNA"/>
</dbReference>
<dbReference type="PANTHER" id="PTHR35271">
    <property type="entry name" value="ABC TRANSPORTER, SUBSTRATE-BINDING LIPOPROTEIN-RELATED"/>
    <property type="match status" value="1"/>
</dbReference>
<dbReference type="KEGG" id="bvv:BHK69_02240"/>
<gene>
    <name evidence="2" type="ORF">BHK69_02240</name>
</gene>
<evidence type="ECO:0008006" key="4">
    <source>
        <dbReference type="Google" id="ProtNLM"/>
    </source>
</evidence>
<dbReference type="AlphaFoldDB" id="A0A1D7TWI7"/>
<keyword evidence="1" id="KW-0732">Signal</keyword>
<reference evidence="2 3" key="1">
    <citation type="journal article" date="2015" name="Antonie Van Leeuwenhoek">
        <title>Bosea vaviloviae sp. nov., a new species of slow-growing rhizobia isolated from nodules of the relict species Vavilovia formosa (Stev.) Fed.</title>
        <authorList>
            <person name="Safronova V.I."/>
            <person name="Kuznetsova I.G."/>
            <person name="Sazanova A.L."/>
            <person name="Kimeklis A.K."/>
            <person name="Belimov A.A."/>
            <person name="Andronov E.E."/>
            <person name="Pinaev A.G."/>
            <person name="Chizhevskaya E.P."/>
            <person name="Pukhaev A.R."/>
            <person name="Popov K.P."/>
            <person name="Willems A."/>
            <person name="Tikhonovich I.A."/>
        </authorList>
    </citation>
    <scope>NUCLEOTIDE SEQUENCE [LARGE SCALE GENOMIC DNA]</scope>
    <source>
        <strain evidence="2 3">Vaf18</strain>
    </source>
</reference>
<dbReference type="Proteomes" id="UP000094969">
    <property type="component" value="Chromosome"/>
</dbReference>
<evidence type="ECO:0000256" key="1">
    <source>
        <dbReference type="SAM" id="SignalP"/>
    </source>
</evidence>
<protein>
    <recommendedName>
        <fullName evidence="4">ABC transporter substrate-binding protein</fullName>
    </recommendedName>
</protein>
<dbReference type="STRING" id="1526658.BHK69_02240"/>
<dbReference type="SUPFAM" id="SSF53822">
    <property type="entry name" value="Periplasmic binding protein-like I"/>
    <property type="match status" value="1"/>
</dbReference>
<keyword evidence="3" id="KW-1185">Reference proteome</keyword>
<name>A0A1D7TWI7_9HYPH</name>
<dbReference type="PANTHER" id="PTHR35271:SF1">
    <property type="entry name" value="ABC TRANSPORTER, SUBSTRATE-BINDING LIPOPROTEIN"/>
    <property type="match status" value="1"/>
</dbReference>
<sequence length="337" mass="36022">MTILAVRMQRRSFLCALASLTAGFASSSTEAAERLRLAAFMVGLPLDHPIVLTRLGILKRLMVQRGWIEGQNIRYLVRSSNSDPQTLATTARELVGEAPDVIVAGSSTETAAILAATRTIPVLFSTASDPVGSGFVRSLERPEGNATGFSNNEPSMAAKWVDLLREIAPATLRIGVIFNPASAAAGGVTYVEHLSRSASEVGISLVSAPVSALSEIEPALAELAAQPGTGLFFPPDSFTFRNARVIAPLVAKYRMPTMYPYETFVEAGGLISYTGGRDESDLVMASYIDLIFRGANVAELPVQFSRSFELVINEKTAMALGLTIPLSLRVRASRIVS</sequence>
<evidence type="ECO:0000313" key="2">
    <source>
        <dbReference type="EMBL" id="AOO79467.1"/>
    </source>
</evidence>
<dbReference type="OrthoDB" id="9776955at2"/>
<feature type="signal peptide" evidence="1">
    <location>
        <begin position="1"/>
        <end position="31"/>
    </location>
</feature>
<dbReference type="Gene3D" id="3.40.50.2300">
    <property type="match status" value="2"/>
</dbReference>
<dbReference type="InterPro" id="IPR007487">
    <property type="entry name" value="ABC_transpt-TYRBP-like"/>
</dbReference>
<dbReference type="Pfam" id="PF04392">
    <property type="entry name" value="ABC_sub_bind"/>
    <property type="match status" value="1"/>
</dbReference>
<proteinExistence type="predicted"/>
<dbReference type="RefSeq" id="WP_069688690.1">
    <property type="nucleotide sequence ID" value="NZ_CP017147.1"/>
</dbReference>
<dbReference type="CDD" id="cd06325">
    <property type="entry name" value="PBP1_ABC_unchar_transporter"/>
    <property type="match status" value="1"/>
</dbReference>
<organism evidence="2 3">
    <name type="scientific">Bosea vaviloviae</name>
    <dbReference type="NCBI Taxonomy" id="1526658"/>
    <lineage>
        <taxon>Bacteria</taxon>
        <taxon>Pseudomonadati</taxon>
        <taxon>Pseudomonadota</taxon>
        <taxon>Alphaproteobacteria</taxon>
        <taxon>Hyphomicrobiales</taxon>
        <taxon>Boseaceae</taxon>
        <taxon>Bosea</taxon>
    </lineage>
</organism>